<organism evidence="1 2">
    <name type="scientific">Stentor coeruleus</name>
    <dbReference type="NCBI Taxonomy" id="5963"/>
    <lineage>
        <taxon>Eukaryota</taxon>
        <taxon>Sar</taxon>
        <taxon>Alveolata</taxon>
        <taxon>Ciliophora</taxon>
        <taxon>Postciliodesmatophora</taxon>
        <taxon>Heterotrichea</taxon>
        <taxon>Heterotrichida</taxon>
        <taxon>Stentoridae</taxon>
        <taxon>Stentor</taxon>
    </lineage>
</organism>
<dbReference type="Proteomes" id="UP000187209">
    <property type="component" value="Unassembled WGS sequence"/>
</dbReference>
<name>A0A1R2CYB8_9CILI</name>
<keyword evidence="2" id="KW-1185">Reference proteome</keyword>
<accession>A0A1R2CYB8</accession>
<comment type="caution">
    <text evidence="1">The sequence shown here is derived from an EMBL/GenBank/DDBJ whole genome shotgun (WGS) entry which is preliminary data.</text>
</comment>
<evidence type="ECO:0000313" key="1">
    <source>
        <dbReference type="EMBL" id="OMJ93980.1"/>
    </source>
</evidence>
<evidence type="ECO:0000313" key="2">
    <source>
        <dbReference type="Proteomes" id="UP000187209"/>
    </source>
</evidence>
<gene>
    <name evidence="1" type="ORF">SteCoe_2887</name>
</gene>
<reference evidence="1 2" key="1">
    <citation type="submission" date="2016-11" db="EMBL/GenBank/DDBJ databases">
        <title>The macronuclear genome of Stentor coeruleus: a giant cell with tiny introns.</title>
        <authorList>
            <person name="Slabodnick M."/>
            <person name="Ruby J.G."/>
            <person name="Reiff S.B."/>
            <person name="Swart E.C."/>
            <person name="Gosai S."/>
            <person name="Prabakaran S."/>
            <person name="Witkowska E."/>
            <person name="Larue G.E."/>
            <person name="Fisher S."/>
            <person name="Freeman R.M."/>
            <person name="Gunawardena J."/>
            <person name="Chu W."/>
            <person name="Stover N.A."/>
            <person name="Gregory B.D."/>
            <person name="Nowacki M."/>
            <person name="Derisi J."/>
            <person name="Roy S.W."/>
            <person name="Marshall W.F."/>
            <person name="Sood P."/>
        </authorList>
    </citation>
    <scope>NUCLEOTIDE SEQUENCE [LARGE SCALE GENOMIC DNA]</scope>
    <source>
        <strain evidence="1">WM001</strain>
    </source>
</reference>
<sequence length="124" mass="14056">MCSLKFKIVDENINMSYAKLNIACPGRNCPRRIQPDGNNWKHCSVGNVEINEFCNVRCTECGYSKNIYSWGFDCGHHPTSDRLQLPTIDTLAAAFSMACKFAGNMSVIWFRTLITNLLETDPRD</sequence>
<proteinExistence type="predicted"/>
<dbReference type="AlphaFoldDB" id="A0A1R2CYB8"/>
<protein>
    <submittedName>
        <fullName evidence="1">Uncharacterized protein</fullName>
    </submittedName>
</protein>
<dbReference type="EMBL" id="MPUH01000033">
    <property type="protein sequence ID" value="OMJ93980.1"/>
    <property type="molecule type" value="Genomic_DNA"/>
</dbReference>